<evidence type="ECO:0000313" key="8">
    <source>
        <dbReference type="EMBL" id="TKA80995.1"/>
    </source>
</evidence>
<dbReference type="Proteomes" id="UP000308768">
    <property type="component" value="Unassembled WGS sequence"/>
</dbReference>
<dbReference type="GO" id="GO:0016236">
    <property type="term" value="P:macroautophagy"/>
    <property type="evidence" value="ECO:0007669"/>
    <property type="project" value="TreeGrafter"/>
</dbReference>
<evidence type="ECO:0000256" key="5">
    <source>
        <dbReference type="ARBA" id="ARBA00038013"/>
    </source>
</evidence>
<feature type="transmembrane region" description="Helical" evidence="6">
    <location>
        <begin position="85"/>
        <end position="103"/>
    </location>
</feature>
<feature type="transmembrane region" description="Helical" evidence="6">
    <location>
        <begin position="137"/>
        <end position="156"/>
    </location>
</feature>
<reference evidence="8 9" key="1">
    <citation type="submission" date="2017-03" db="EMBL/GenBank/DDBJ databases">
        <title>Genomes of endolithic fungi from Antarctica.</title>
        <authorList>
            <person name="Coleine C."/>
            <person name="Masonjones S."/>
            <person name="Stajich J.E."/>
        </authorList>
    </citation>
    <scope>NUCLEOTIDE SEQUENCE [LARGE SCALE GENOMIC DNA]</scope>
    <source>
        <strain evidence="8 9">CCFEE 5187</strain>
    </source>
</reference>
<dbReference type="AlphaFoldDB" id="A0A4U0Y0H5"/>
<comment type="similarity">
    <text evidence="5">Belongs to the ATG33 family.</text>
</comment>
<dbReference type="STRING" id="331657.A0A4U0Y0H5"/>
<comment type="subcellular location">
    <subcellularLocation>
        <location evidence="1">Membrane</location>
        <topology evidence="1">Multi-pass membrane protein</topology>
    </subcellularLocation>
</comment>
<dbReference type="GO" id="GO:0000422">
    <property type="term" value="P:autophagy of mitochondrion"/>
    <property type="evidence" value="ECO:0007669"/>
    <property type="project" value="TreeGrafter"/>
</dbReference>
<evidence type="ECO:0000313" key="9">
    <source>
        <dbReference type="Proteomes" id="UP000308768"/>
    </source>
</evidence>
<evidence type="ECO:0000313" key="7">
    <source>
        <dbReference type="EMBL" id="TKA77716.1"/>
    </source>
</evidence>
<keyword evidence="2 6" id="KW-0812">Transmembrane</keyword>
<dbReference type="InterPro" id="IPR051668">
    <property type="entry name" value="ATG33"/>
</dbReference>
<dbReference type="OrthoDB" id="5336366at2759"/>
<dbReference type="PANTHER" id="PTHR37278:SF1">
    <property type="entry name" value="AUTOPHAGY-RELATED PROTEIN 33-RELATED"/>
    <property type="match status" value="1"/>
</dbReference>
<evidence type="ECO:0000256" key="6">
    <source>
        <dbReference type="SAM" id="Phobius"/>
    </source>
</evidence>
<protein>
    <submittedName>
        <fullName evidence="8">Uncharacterized protein</fullName>
    </submittedName>
</protein>
<name>A0A4U0Y0H5_9PEZI</name>
<evidence type="ECO:0000256" key="3">
    <source>
        <dbReference type="ARBA" id="ARBA00022989"/>
    </source>
</evidence>
<keyword evidence="4 6" id="KW-0472">Membrane</keyword>
<proteinExistence type="inferred from homology"/>
<evidence type="ECO:0000256" key="2">
    <source>
        <dbReference type="ARBA" id="ARBA00022692"/>
    </source>
</evidence>
<dbReference type="PANTHER" id="PTHR37278">
    <property type="entry name" value="AUTOPHAGY-RELATED PROTEIN 33-RELATED"/>
    <property type="match status" value="1"/>
</dbReference>
<sequence length="159" mass="16921">MSRNTIAVSKFVGTISLGLLTGVSYTLATQTLPSLLTLPSAKPAYHTFLHLQTLAKNNLRALTAVAITSLTAAYALSPSRGRHPYLLWTALTAAMGGGVDFVLRHDEDKLRQQGGEGENVNGEQVQAAVEQFRNAEMVRTGVSGMAFAMAVVGIWGDGF</sequence>
<dbReference type="GO" id="GO:0005741">
    <property type="term" value="C:mitochondrial outer membrane"/>
    <property type="evidence" value="ECO:0007669"/>
    <property type="project" value="TreeGrafter"/>
</dbReference>
<evidence type="ECO:0000256" key="1">
    <source>
        <dbReference type="ARBA" id="ARBA00004141"/>
    </source>
</evidence>
<evidence type="ECO:0000256" key="4">
    <source>
        <dbReference type="ARBA" id="ARBA00023136"/>
    </source>
</evidence>
<dbReference type="EMBL" id="NAJN01000039">
    <property type="protein sequence ID" value="TKA80995.1"/>
    <property type="molecule type" value="Genomic_DNA"/>
</dbReference>
<dbReference type="EMBL" id="NAJN01000176">
    <property type="protein sequence ID" value="TKA77716.1"/>
    <property type="molecule type" value="Genomic_DNA"/>
</dbReference>
<comment type="caution">
    <text evidence="8">The sequence shown here is derived from an EMBL/GenBank/DDBJ whole genome shotgun (WGS) entry which is preliminary data.</text>
</comment>
<accession>A0A4U0Y0H5</accession>
<keyword evidence="9" id="KW-1185">Reference proteome</keyword>
<organism evidence="8 9">
    <name type="scientific">Cryomyces minteri</name>
    <dbReference type="NCBI Taxonomy" id="331657"/>
    <lineage>
        <taxon>Eukaryota</taxon>
        <taxon>Fungi</taxon>
        <taxon>Dikarya</taxon>
        <taxon>Ascomycota</taxon>
        <taxon>Pezizomycotina</taxon>
        <taxon>Dothideomycetes</taxon>
        <taxon>Dothideomycetes incertae sedis</taxon>
        <taxon>Cryomyces</taxon>
    </lineage>
</organism>
<keyword evidence="3 6" id="KW-1133">Transmembrane helix</keyword>
<gene>
    <name evidence="8" type="ORF">B0A49_01055</name>
    <name evidence="7" type="ORF">B0A49_02248</name>
</gene>